<dbReference type="Proteomes" id="UP001283341">
    <property type="component" value="Unassembled WGS sequence"/>
</dbReference>
<organism evidence="2 3">
    <name type="scientific">Apodospora peruviana</name>
    <dbReference type="NCBI Taxonomy" id="516989"/>
    <lineage>
        <taxon>Eukaryota</taxon>
        <taxon>Fungi</taxon>
        <taxon>Dikarya</taxon>
        <taxon>Ascomycota</taxon>
        <taxon>Pezizomycotina</taxon>
        <taxon>Sordariomycetes</taxon>
        <taxon>Sordariomycetidae</taxon>
        <taxon>Sordariales</taxon>
        <taxon>Lasiosphaeriaceae</taxon>
        <taxon>Apodospora</taxon>
    </lineage>
</organism>
<feature type="region of interest" description="Disordered" evidence="1">
    <location>
        <begin position="124"/>
        <end position="164"/>
    </location>
</feature>
<protein>
    <submittedName>
        <fullName evidence="2">Uncharacterized protein</fullName>
    </submittedName>
</protein>
<feature type="compositionally biased region" description="Basic and acidic residues" evidence="1">
    <location>
        <begin position="124"/>
        <end position="155"/>
    </location>
</feature>
<gene>
    <name evidence="2" type="ORF">B0H66DRAFT_466613</name>
</gene>
<accession>A0AAE0IV75</accession>
<proteinExistence type="predicted"/>
<reference evidence="2" key="1">
    <citation type="journal article" date="2023" name="Mol. Phylogenet. Evol.">
        <title>Genome-scale phylogeny and comparative genomics of the fungal order Sordariales.</title>
        <authorList>
            <person name="Hensen N."/>
            <person name="Bonometti L."/>
            <person name="Westerberg I."/>
            <person name="Brannstrom I.O."/>
            <person name="Guillou S."/>
            <person name="Cros-Aarteil S."/>
            <person name="Calhoun S."/>
            <person name="Haridas S."/>
            <person name="Kuo A."/>
            <person name="Mondo S."/>
            <person name="Pangilinan J."/>
            <person name="Riley R."/>
            <person name="LaButti K."/>
            <person name="Andreopoulos B."/>
            <person name="Lipzen A."/>
            <person name="Chen C."/>
            <person name="Yan M."/>
            <person name="Daum C."/>
            <person name="Ng V."/>
            <person name="Clum A."/>
            <person name="Steindorff A."/>
            <person name="Ohm R.A."/>
            <person name="Martin F."/>
            <person name="Silar P."/>
            <person name="Natvig D.O."/>
            <person name="Lalanne C."/>
            <person name="Gautier V."/>
            <person name="Ament-Velasquez S.L."/>
            <person name="Kruys A."/>
            <person name="Hutchinson M.I."/>
            <person name="Powell A.J."/>
            <person name="Barry K."/>
            <person name="Miller A.N."/>
            <person name="Grigoriev I.V."/>
            <person name="Debuchy R."/>
            <person name="Gladieux P."/>
            <person name="Hiltunen Thoren M."/>
            <person name="Johannesson H."/>
        </authorList>
    </citation>
    <scope>NUCLEOTIDE SEQUENCE</scope>
    <source>
        <strain evidence="2">CBS 118394</strain>
    </source>
</reference>
<feature type="non-terminal residue" evidence="2">
    <location>
        <position position="1"/>
    </location>
</feature>
<dbReference type="InterPro" id="IPR021109">
    <property type="entry name" value="Peptidase_aspartic_dom_sf"/>
</dbReference>
<reference evidence="2" key="2">
    <citation type="submission" date="2023-06" db="EMBL/GenBank/DDBJ databases">
        <authorList>
            <consortium name="Lawrence Berkeley National Laboratory"/>
            <person name="Haridas S."/>
            <person name="Hensen N."/>
            <person name="Bonometti L."/>
            <person name="Westerberg I."/>
            <person name="Brannstrom I.O."/>
            <person name="Guillou S."/>
            <person name="Cros-Aarteil S."/>
            <person name="Calhoun S."/>
            <person name="Kuo A."/>
            <person name="Mondo S."/>
            <person name="Pangilinan J."/>
            <person name="Riley R."/>
            <person name="Labutti K."/>
            <person name="Andreopoulos B."/>
            <person name="Lipzen A."/>
            <person name="Chen C."/>
            <person name="Yanf M."/>
            <person name="Daum C."/>
            <person name="Ng V."/>
            <person name="Clum A."/>
            <person name="Steindorff A."/>
            <person name="Ohm R."/>
            <person name="Martin F."/>
            <person name="Silar P."/>
            <person name="Natvig D."/>
            <person name="Lalanne C."/>
            <person name="Gautier V."/>
            <person name="Ament-Velasquez S.L."/>
            <person name="Kruys A."/>
            <person name="Hutchinson M.I."/>
            <person name="Powell A.J."/>
            <person name="Barry K."/>
            <person name="Miller A.N."/>
            <person name="Grigoriev I.V."/>
            <person name="Debuchy R."/>
            <person name="Gladieux P."/>
            <person name="Thoren M.H."/>
            <person name="Johannesson H."/>
        </authorList>
    </citation>
    <scope>NUCLEOTIDE SEQUENCE</scope>
    <source>
        <strain evidence="2">CBS 118394</strain>
    </source>
</reference>
<name>A0AAE0IV75_9PEZI</name>
<dbReference type="CDD" id="cd00303">
    <property type="entry name" value="retropepsin_like"/>
    <property type="match status" value="1"/>
</dbReference>
<evidence type="ECO:0000313" key="2">
    <source>
        <dbReference type="EMBL" id="KAK3331555.1"/>
    </source>
</evidence>
<keyword evidence="3" id="KW-1185">Reference proteome</keyword>
<sequence>LSFTTTDALLDSGADIYLSVSRKFADKLKRLIHIKEQGDFNPRCVGGYQGGADDCIDSMMRAHFTVQNRTVEDDCMVVLPKQSHDLIIGWRWMAYWDVLLDCRDRRLVFHKDWALDPEWKKNIEVSDPGEDRKPDPKHQEGVRRREELMAKEDKRRRDRRNVLQ</sequence>
<comment type="caution">
    <text evidence="2">The sequence shown here is derived from an EMBL/GenBank/DDBJ whole genome shotgun (WGS) entry which is preliminary data.</text>
</comment>
<dbReference type="AlphaFoldDB" id="A0AAE0IV75"/>
<dbReference type="Gene3D" id="2.40.70.10">
    <property type="entry name" value="Acid Proteases"/>
    <property type="match status" value="1"/>
</dbReference>
<dbReference type="EMBL" id="JAUEDM010000001">
    <property type="protein sequence ID" value="KAK3331555.1"/>
    <property type="molecule type" value="Genomic_DNA"/>
</dbReference>
<evidence type="ECO:0000313" key="3">
    <source>
        <dbReference type="Proteomes" id="UP001283341"/>
    </source>
</evidence>
<evidence type="ECO:0000256" key="1">
    <source>
        <dbReference type="SAM" id="MobiDB-lite"/>
    </source>
</evidence>